<organism evidence="1 2">
    <name type="scientific">Araneus ventricosus</name>
    <name type="common">Orbweaver spider</name>
    <name type="synonym">Epeira ventricosa</name>
    <dbReference type="NCBI Taxonomy" id="182803"/>
    <lineage>
        <taxon>Eukaryota</taxon>
        <taxon>Metazoa</taxon>
        <taxon>Ecdysozoa</taxon>
        <taxon>Arthropoda</taxon>
        <taxon>Chelicerata</taxon>
        <taxon>Arachnida</taxon>
        <taxon>Araneae</taxon>
        <taxon>Araneomorphae</taxon>
        <taxon>Entelegynae</taxon>
        <taxon>Araneoidea</taxon>
        <taxon>Araneidae</taxon>
        <taxon>Araneus</taxon>
    </lineage>
</organism>
<proteinExistence type="predicted"/>
<gene>
    <name evidence="1" type="ORF">AVEN_52981_1</name>
</gene>
<dbReference type="EMBL" id="BGPR01003276">
    <property type="protein sequence ID" value="GBM85966.1"/>
    <property type="molecule type" value="Genomic_DNA"/>
</dbReference>
<comment type="caution">
    <text evidence="1">The sequence shown here is derived from an EMBL/GenBank/DDBJ whole genome shotgun (WGS) entry which is preliminary data.</text>
</comment>
<protein>
    <submittedName>
        <fullName evidence="1">Uncharacterized protein</fullName>
    </submittedName>
</protein>
<dbReference type="Proteomes" id="UP000499080">
    <property type="component" value="Unassembled WGS sequence"/>
</dbReference>
<name>A0A4Y2J9S4_ARAVE</name>
<sequence>MMTTKLAITCFKFVVGSQSYRVKLVADLQSKIAANQNCYLEFGLPGKHNEYVDEKPPD</sequence>
<reference evidence="1 2" key="1">
    <citation type="journal article" date="2019" name="Sci. Rep.">
        <title>Orb-weaving spider Araneus ventricosus genome elucidates the spidroin gene catalogue.</title>
        <authorList>
            <person name="Kono N."/>
            <person name="Nakamura H."/>
            <person name="Ohtoshi R."/>
            <person name="Moran D.A.P."/>
            <person name="Shinohara A."/>
            <person name="Yoshida Y."/>
            <person name="Fujiwara M."/>
            <person name="Mori M."/>
            <person name="Tomita M."/>
            <person name="Arakawa K."/>
        </authorList>
    </citation>
    <scope>NUCLEOTIDE SEQUENCE [LARGE SCALE GENOMIC DNA]</scope>
</reference>
<keyword evidence="2" id="KW-1185">Reference proteome</keyword>
<dbReference type="AlphaFoldDB" id="A0A4Y2J9S4"/>
<evidence type="ECO:0000313" key="1">
    <source>
        <dbReference type="EMBL" id="GBM85966.1"/>
    </source>
</evidence>
<accession>A0A4Y2J9S4</accession>
<evidence type="ECO:0000313" key="2">
    <source>
        <dbReference type="Proteomes" id="UP000499080"/>
    </source>
</evidence>
<feature type="non-terminal residue" evidence="1">
    <location>
        <position position="58"/>
    </location>
</feature>